<feature type="chain" id="PRO_5002748817" evidence="1">
    <location>
        <begin position="20"/>
        <end position="157"/>
    </location>
</feature>
<evidence type="ECO:0000256" key="1">
    <source>
        <dbReference type="SAM" id="SignalP"/>
    </source>
</evidence>
<dbReference type="EMBL" id="DS547095">
    <property type="protein sequence ID" value="EDR12012.1"/>
    <property type="molecule type" value="Genomic_DNA"/>
</dbReference>
<accession>B0D1K9</accession>
<keyword evidence="3" id="KW-1185">Reference proteome</keyword>
<dbReference type="GeneID" id="6072975"/>
<evidence type="ECO:0000313" key="3">
    <source>
        <dbReference type="Proteomes" id="UP000001194"/>
    </source>
</evidence>
<sequence>MKTFASVISVLLFASAAVAAPTTADQIESPNQWAKFEKRNVATSDAVSEPQNWGGLEQKREQAKSEVVINLGGFVQKREEAKVKESLQRAPPFTKCLRWTMSTFSGKMVRNHQTSFRFGDWKVRGFVREQSGEVYKYETRDSIQSGSPRVDRVKLFF</sequence>
<dbReference type="Proteomes" id="UP000001194">
    <property type="component" value="Unassembled WGS sequence"/>
</dbReference>
<dbReference type="InParanoid" id="B0D1K9"/>
<proteinExistence type="predicted"/>
<protein>
    <submittedName>
        <fullName evidence="2">Predicted protein</fullName>
    </submittedName>
</protein>
<evidence type="ECO:0000313" key="2">
    <source>
        <dbReference type="EMBL" id="EDR12012.1"/>
    </source>
</evidence>
<keyword evidence="1" id="KW-0732">Signal</keyword>
<feature type="signal peptide" evidence="1">
    <location>
        <begin position="1"/>
        <end position="19"/>
    </location>
</feature>
<dbReference type="RefSeq" id="XP_001877909.1">
    <property type="nucleotide sequence ID" value="XM_001877874.1"/>
</dbReference>
<reference evidence="2 3" key="1">
    <citation type="journal article" date="2008" name="Nature">
        <title>The genome of Laccaria bicolor provides insights into mycorrhizal symbiosis.</title>
        <authorList>
            <person name="Martin F."/>
            <person name="Aerts A."/>
            <person name="Ahren D."/>
            <person name="Brun A."/>
            <person name="Danchin E.G.J."/>
            <person name="Duchaussoy F."/>
            <person name="Gibon J."/>
            <person name="Kohler A."/>
            <person name="Lindquist E."/>
            <person name="Pereda V."/>
            <person name="Salamov A."/>
            <person name="Shapiro H.J."/>
            <person name="Wuyts J."/>
            <person name="Blaudez D."/>
            <person name="Buee M."/>
            <person name="Brokstein P."/>
            <person name="Canbaeck B."/>
            <person name="Cohen D."/>
            <person name="Courty P.E."/>
            <person name="Coutinho P.M."/>
            <person name="Delaruelle C."/>
            <person name="Detter J.C."/>
            <person name="Deveau A."/>
            <person name="DiFazio S."/>
            <person name="Duplessis S."/>
            <person name="Fraissinet-Tachet L."/>
            <person name="Lucic E."/>
            <person name="Frey-Klett P."/>
            <person name="Fourrey C."/>
            <person name="Feussner I."/>
            <person name="Gay G."/>
            <person name="Grimwood J."/>
            <person name="Hoegger P.J."/>
            <person name="Jain P."/>
            <person name="Kilaru S."/>
            <person name="Labbe J."/>
            <person name="Lin Y.C."/>
            <person name="Legue V."/>
            <person name="Le Tacon F."/>
            <person name="Marmeisse R."/>
            <person name="Melayah D."/>
            <person name="Montanini B."/>
            <person name="Muratet M."/>
            <person name="Nehls U."/>
            <person name="Niculita-Hirzel H."/>
            <person name="Oudot-Le Secq M.P."/>
            <person name="Peter M."/>
            <person name="Quesneville H."/>
            <person name="Rajashekar B."/>
            <person name="Reich M."/>
            <person name="Rouhier N."/>
            <person name="Schmutz J."/>
            <person name="Yin T."/>
            <person name="Chalot M."/>
            <person name="Henrissat B."/>
            <person name="Kuees U."/>
            <person name="Lucas S."/>
            <person name="Van de Peer Y."/>
            <person name="Podila G.K."/>
            <person name="Polle A."/>
            <person name="Pukkila P.J."/>
            <person name="Richardson P.M."/>
            <person name="Rouze P."/>
            <person name="Sanders I.R."/>
            <person name="Stajich J.E."/>
            <person name="Tunlid A."/>
            <person name="Tuskan G."/>
            <person name="Grigoriev I.V."/>
        </authorList>
    </citation>
    <scope>NUCLEOTIDE SEQUENCE [LARGE SCALE GENOMIC DNA]</scope>
    <source>
        <strain evidence="3">S238N-H82 / ATCC MYA-4686</strain>
    </source>
</reference>
<gene>
    <name evidence="2" type="ORF">LACBIDRAFT_314099</name>
</gene>
<dbReference type="KEGG" id="lbc:LACBIDRAFT_314099"/>
<dbReference type="HOGENOM" id="CLU_1678198_0_0_1"/>
<name>B0D1K9_LACBS</name>
<dbReference type="AlphaFoldDB" id="B0D1K9"/>
<organism evidence="3">
    <name type="scientific">Laccaria bicolor (strain S238N-H82 / ATCC MYA-4686)</name>
    <name type="common">Bicoloured deceiver</name>
    <name type="synonym">Laccaria laccata var. bicolor</name>
    <dbReference type="NCBI Taxonomy" id="486041"/>
    <lineage>
        <taxon>Eukaryota</taxon>
        <taxon>Fungi</taxon>
        <taxon>Dikarya</taxon>
        <taxon>Basidiomycota</taxon>
        <taxon>Agaricomycotina</taxon>
        <taxon>Agaricomycetes</taxon>
        <taxon>Agaricomycetidae</taxon>
        <taxon>Agaricales</taxon>
        <taxon>Agaricineae</taxon>
        <taxon>Hydnangiaceae</taxon>
        <taxon>Laccaria</taxon>
    </lineage>
</organism>